<keyword evidence="3" id="KW-0732">Signal</keyword>
<feature type="signal peptide" evidence="3">
    <location>
        <begin position="1"/>
        <end position="33"/>
    </location>
</feature>
<comment type="caution">
    <text evidence="4">The sequence shown here is derived from an EMBL/GenBank/DDBJ whole genome shotgun (WGS) entry which is preliminary data.</text>
</comment>
<name>A0A372LVI9_9ACTN</name>
<keyword evidence="5" id="KW-1185">Reference proteome</keyword>
<evidence type="ECO:0000313" key="5">
    <source>
        <dbReference type="Proteomes" id="UP000263094"/>
    </source>
</evidence>
<reference evidence="4 5" key="1">
    <citation type="submission" date="2018-08" db="EMBL/GenBank/DDBJ databases">
        <title>Isolation, diversity and antifungal activity of Actinobacteria from wheat.</title>
        <authorList>
            <person name="Han C."/>
        </authorList>
    </citation>
    <scope>NUCLEOTIDE SEQUENCE [LARGE SCALE GENOMIC DNA]</scope>
    <source>
        <strain evidence="4 5">NEAU-YY421</strain>
    </source>
</reference>
<keyword evidence="2" id="KW-0812">Transmembrane</keyword>
<gene>
    <name evidence="4" type="ORF">DY218_33315</name>
</gene>
<feature type="compositionally biased region" description="Basic and acidic residues" evidence="1">
    <location>
        <begin position="291"/>
        <end position="303"/>
    </location>
</feature>
<proteinExistence type="predicted"/>
<evidence type="ECO:0000313" key="4">
    <source>
        <dbReference type="EMBL" id="RFU82380.1"/>
    </source>
</evidence>
<keyword evidence="2" id="KW-0472">Membrane</keyword>
<accession>A0A372LVI9</accession>
<feature type="transmembrane region" description="Helical" evidence="2">
    <location>
        <begin position="463"/>
        <end position="483"/>
    </location>
</feature>
<evidence type="ECO:0000256" key="2">
    <source>
        <dbReference type="SAM" id="Phobius"/>
    </source>
</evidence>
<dbReference type="AlphaFoldDB" id="A0A372LVI9"/>
<dbReference type="Proteomes" id="UP000263094">
    <property type="component" value="Unassembled WGS sequence"/>
</dbReference>
<sequence length="489" mass="52817">MMYGGIRGRWLRGAAAGLAVAAVLAGGTGAAPAPPNAEVALTVEAPTEFGLYDAAEGREGRQDDYEIFVRPAHGVAENVEVTVDARELKKVGTLTPGHRCTGQGAVFRCRFDPRDLKYGAHSRPFHLRGKDGVAPGDGGTVRITARADNTPTARARTRLEVRPPDLIGNRPEHVKAASDGVTELRPSFANPGRWTVRKYALKLSTYGHHMEFDRRYRNCWYSDGIADPEESGEVWCEFSTPLPPHSAWRVAQPLRGKLQRTMPADSVRYEAVHGTRDPKNFPYRGSGPELDLERVPSKQVRESRTGASALLVRGPAQMDYAPVVQGKLRGRVGDTVSLRIGVRNVNGGRLPGPNPDHVEVVPPEGTTITSTPYEVDGDPMDGACAEARHRERVWICDLGGEAFEGVEGRKGARATVTTRIRIDRKVPGARGSVRAVGKYDRTHGNDTVALPAEVSEAAGPSGLTIGFTAVGATAAAGGLLVLWRRRRAR</sequence>
<dbReference type="EMBL" id="QUAK01000238">
    <property type="protein sequence ID" value="RFU82380.1"/>
    <property type="molecule type" value="Genomic_DNA"/>
</dbReference>
<feature type="region of interest" description="Disordered" evidence="1">
    <location>
        <begin position="275"/>
        <end position="303"/>
    </location>
</feature>
<evidence type="ECO:0000256" key="1">
    <source>
        <dbReference type="SAM" id="MobiDB-lite"/>
    </source>
</evidence>
<feature type="chain" id="PRO_5038960685" description="Gram-positive cocci surface proteins LPxTG domain-containing protein" evidence="3">
    <location>
        <begin position="34"/>
        <end position="489"/>
    </location>
</feature>
<keyword evidence="2" id="KW-1133">Transmembrane helix</keyword>
<evidence type="ECO:0000256" key="3">
    <source>
        <dbReference type="SAM" id="SignalP"/>
    </source>
</evidence>
<evidence type="ECO:0008006" key="6">
    <source>
        <dbReference type="Google" id="ProtNLM"/>
    </source>
</evidence>
<organism evidence="4 5">
    <name type="scientific">Streptomyces triticagri</name>
    <dbReference type="NCBI Taxonomy" id="2293568"/>
    <lineage>
        <taxon>Bacteria</taxon>
        <taxon>Bacillati</taxon>
        <taxon>Actinomycetota</taxon>
        <taxon>Actinomycetes</taxon>
        <taxon>Kitasatosporales</taxon>
        <taxon>Streptomycetaceae</taxon>
        <taxon>Streptomyces</taxon>
    </lineage>
</organism>
<protein>
    <recommendedName>
        <fullName evidence="6">Gram-positive cocci surface proteins LPxTG domain-containing protein</fullName>
    </recommendedName>
</protein>